<feature type="domain" description="Proteasome alpha-type subunits" evidence="9">
    <location>
        <begin position="8"/>
        <end position="30"/>
    </location>
</feature>
<comment type="similarity">
    <text evidence="7">Belongs to the peptidase T1A family.</text>
</comment>
<dbReference type="GO" id="GO:0005634">
    <property type="term" value="C:nucleus"/>
    <property type="evidence" value="ECO:0007669"/>
    <property type="project" value="UniProtKB-SubCell"/>
</dbReference>
<keyword evidence="4" id="KW-0963">Cytoplasm</keyword>
<keyword evidence="6" id="KW-0539">Nucleus</keyword>
<feature type="region of interest" description="Disordered" evidence="8">
    <location>
        <begin position="280"/>
        <end position="302"/>
    </location>
</feature>
<name>A0ABD3N5K6_9STRA</name>
<evidence type="ECO:0000256" key="1">
    <source>
        <dbReference type="ARBA" id="ARBA00002000"/>
    </source>
</evidence>
<evidence type="ECO:0000256" key="3">
    <source>
        <dbReference type="ARBA" id="ARBA00004496"/>
    </source>
</evidence>
<gene>
    <name evidence="10" type="ORF">ACHAWU_003233</name>
</gene>
<dbReference type="GO" id="GO:0019773">
    <property type="term" value="C:proteasome core complex, alpha-subunit complex"/>
    <property type="evidence" value="ECO:0007669"/>
    <property type="project" value="UniProtKB-UniRule"/>
</dbReference>
<evidence type="ECO:0000313" key="10">
    <source>
        <dbReference type="EMBL" id="KAL3770924.1"/>
    </source>
</evidence>
<dbReference type="Gene3D" id="3.60.20.10">
    <property type="entry name" value="Glutamine Phosphoribosylpyrophosphate, subunit 1, domain 1"/>
    <property type="match status" value="1"/>
</dbReference>
<evidence type="ECO:0000256" key="4">
    <source>
        <dbReference type="ARBA" id="ARBA00022490"/>
    </source>
</evidence>
<dbReference type="InterPro" id="IPR001353">
    <property type="entry name" value="Proteasome_sua/b"/>
</dbReference>
<sequence>MASSGSGYDLSSSTFSPDGRIFQVEYASRAVESSGAALGLRCADGIVLCVEKPMNKKMMVTKNTPAGRRIYAVDGKTGLALAGYPGDGRQVANRAREEAANYLETYGSEIPPDVLAARLSAYVHYFTLHGALRPFGCTALLAGYDAATQRHSLHMVEPSGSCFEYYAAAAGRGRQPARTEMEKLAVNPTRAAAAAASGGAGGVGGEEGMERGQQLISVAEGVRQLAKIVYTIRDSGGNGGSGASKDGPFEIEMSWLCEKTGWKHVGVPKDVMEEAVEWAKREIEAEGEEEDEDDDEEDGMEE</sequence>
<dbReference type="SMART" id="SM00948">
    <property type="entry name" value="Proteasome_A_N"/>
    <property type="match status" value="1"/>
</dbReference>
<dbReference type="InterPro" id="IPR000426">
    <property type="entry name" value="Proteasome_asu_N"/>
</dbReference>
<accession>A0ABD3N5K6</accession>
<dbReference type="EMBL" id="JALLBG020000034">
    <property type="protein sequence ID" value="KAL3770924.1"/>
    <property type="molecule type" value="Genomic_DNA"/>
</dbReference>
<evidence type="ECO:0000256" key="5">
    <source>
        <dbReference type="ARBA" id="ARBA00022942"/>
    </source>
</evidence>
<evidence type="ECO:0000256" key="8">
    <source>
        <dbReference type="SAM" id="MobiDB-lite"/>
    </source>
</evidence>
<evidence type="ECO:0000259" key="9">
    <source>
        <dbReference type="PROSITE" id="PS00388"/>
    </source>
</evidence>
<comment type="subcellular location">
    <subcellularLocation>
        <location evidence="3">Cytoplasm</location>
    </subcellularLocation>
    <subcellularLocation>
        <location evidence="2">Nucleus</location>
    </subcellularLocation>
</comment>
<comment type="caution">
    <text evidence="10">The sequence shown here is derived from an EMBL/GenBank/DDBJ whole genome shotgun (WGS) entry which is preliminary data.</text>
</comment>
<dbReference type="FunFam" id="3.60.20.10:FF:000007">
    <property type="entry name" value="Proteasome subunit alpha type"/>
    <property type="match status" value="1"/>
</dbReference>
<dbReference type="AlphaFoldDB" id="A0ABD3N5K6"/>
<reference evidence="10 11" key="1">
    <citation type="submission" date="2024-10" db="EMBL/GenBank/DDBJ databases">
        <title>Updated reference genomes for cyclostephanoid diatoms.</title>
        <authorList>
            <person name="Roberts W.R."/>
            <person name="Alverson A.J."/>
        </authorList>
    </citation>
    <scope>NUCLEOTIDE SEQUENCE [LARGE SCALE GENOMIC DNA]</scope>
    <source>
        <strain evidence="10 11">AJA232-27</strain>
    </source>
</reference>
<keyword evidence="5 7" id="KW-0647">Proteasome</keyword>
<dbReference type="PROSITE" id="PS51475">
    <property type="entry name" value="PROTEASOME_ALPHA_2"/>
    <property type="match status" value="1"/>
</dbReference>
<evidence type="ECO:0000256" key="2">
    <source>
        <dbReference type="ARBA" id="ARBA00004123"/>
    </source>
</evidence>
<dbReference type="InterPro" id="IPR050115">
    <property type="entry name" value="Proteasome_alpha"/>
</dbReference>
<dbReference type="PANTHER" id="PTHR11599">
    <property type="entry name" value="PROTEASOME SUBUNIT ALPHA/BETA"/>
    <property type="match status" value="1"/>
</dbReference>
<organism evidence="10 11">
    <name type="scientific">Discostella pseudostelligera</name>
    <dbReference type="NCBI Taxonomy" id="259834"/>
    <lineage>
        <taxon>Eukaryota</taxon>
        <taxon>Sar</taxon>
        <taxon>Stramenopiles</taxon>
        <taxon>Ochrophyta</taxon>
        <taxon>Bacillariophyta</taxon>
        <taxon>Coscinodiscophyceae</taxon>
        <taxon>Thalassiosirophycidae</taxon>
        <taxon>Stephanodiscales</taxon>
        <taxon>Stephanodiscaceae</taxon>
        <taxon>Discostella</taxon>
    </lineage>
</organism>
<evidence type="ECO:0000256" key="6">
    <source>
        <dbReference type="ARBA" id="ARBA00023242"/>
    </source>
</evidence>
<dbReference type="GO" id="GO:0005737">
    <property type="term" value="C:cytoplasm"/>
    <property type="evidence" value="ECO:0007669"/>
    <property type="project" value="UniProtKB-SubCell"/>
</dbReference>
<feature type="compositionally biased region" description="Acidic residues" evidence="8">
    <location>
        <begin position="285"/>
        <end position="302"/>
    </location>
</feature>
<dbReference type="InterPro" id="IPR029055">
    <property type="entry name" value="Ntn_hydrolases_N"/>
</dbReference>
<dbReference type="Pfam" id="PF00227">
    <property type="entry name" value="Proteasome"/>
    <property type="match status" value="1"/>
</dbReference>
<dbReference type="PROSITE" id="PS00388">
    <property type="entry name" value="PROTEASOME_ALPHA_1"/>
    <property type="match status" value="1"/>
</dbReference>
<evidence type="ECO:0000256" key="7">
    <source>
        <dbReference type="PROSITE-ProRule" id="PRU00808"/>
    </source>
</evidence>
<dbReference type="SUPFAM" id="SSF56235">
    <property type="entry name" value="N-terminal nucleophile aminohydrolases (Ntn hydrolases)"/>
    <property type="match status" value="1"/>
</dbReference>
<dbReference type="InterPro" id="IPR023332">
    <property type="entry name" value="Proteasome_alpha-type"/>
</dbReference>
<evidence type="ECO:0000313" key="11">
    <source>
        <dbReference type="Proteomes" id="UP001530293"/>
    </source>
</evidence>
<protein>
    <recommendedName>
        <fullName evidence="9">Proteasome alpha-type subunits domain-containing protein</fullName>
    </recommendedName>
</protein>
<proteinExistence type="inferred from homology"/>
<dbReference type="Proteomes" id="UP001530293">
    <property type="component" value="Unassembled WGS sequence"/>
</dbReference>
<keyword evidence="11" id="KW-1185">Reference proteome</keyword>
<comment type="function">
    <text evidence="1">The proteasome is a multicatalytic proteinase complex which is characterized by its ability to cleave peptides with Arg, Phe, Tyr, Leu, and Glu adjacent to the leaving group at neutral or slightly basic pH. The proteasome has an ATP-dependent proteolytic activity.</text>
</comment>
<dbReference type="Pfam" id="PF10584">
    <property type="entry name" value="Proteasome_A_N"/>
    <property type="match status" value="1"/>
</dbReference>